<dbReference type="PANTHER" id="PTHR13384">
    <property type="entry name" value="G PATCH DOMAIN-CONTAINING PROTEIN 1"/>
    <property type="match status" value="1"/>
</dbReference>
<evidence type="ECO:0000313" key="4">
    <source>
        <dbReference type="EMBL" id="MBY17736.1"/>
    </source>
</evidence>
<dbReference type="InterPro" id="IPR000467">
    <property type="entry name" value="G_patch_dom"/>
</dbReference>
<dbReference type="AlphaFoldDB" id="A0A2S2NLS8"/>
<feature type="region of interest" description="Disordered" evidence="2">
    <location>
        <begin position="673"/>
        <end position="710"/>
    </location>
</feature>
<name>A0A2S2NLS8_SCHGA</name>
<dbReference type="PROSITE" id="PS50174">
    <property type="entry name" value="G_PATCH"/>
    <property type="match status" value="1"/>
</dbReference>
<dbReference type="PANTHER" id="PTHR13384:SF19">
    <property type="entry name" value="G PATCH DOMAIN-CONTAINING PROTEIN 1"/>
    <property type="match status" value="1"/>
</dbReference>
<evidence type="ECO:0000259" key="3">
    <source>
        <dbReference type="PROSITE" id="PS50174"/>
    </source>
</evidence>
<comment type="similarity">
    <text evidence="1">Belongs to the GPATCH1 family.</text>
</comment>
<reference evidence="4" key="1">
    <citation type="submission" date="2018-04" db="EMBL/GenBank/DDBJ databases">
        <title>Transcriptome of Schizaphis graminum biotype I.</title>
        <authorList>
            <person name="Scully E.D."/>
            <person name="Geib S.M."/>
            <person name="Palmer N.A."/>
            <person name="Koch K."/>
            <person name="Bradshaw J."/>
            <person name="Heng-Moss T."/>
            <person name="Sarath G."/>
        </authorList>
    </citation>
    <scope>NUCLEOTIDE SEQUENCE</scope>
</reference>
<dbReference type="GO" id="GO:0003723">
    <property type="term" value="F:RNA binding"/>
    <property type="evidence" value="ECO:0007669"/>
    <property type="project" value="TreeGrafter"/>
</dbReference>
<dbReference type="EMBL" id="GGMR01005117">
    <property type="protein sequence ID" value="MBY17736.1"/>
    <property type="molecule type" value="Transcribed_RNA"/>
</dbReference>
<feature type="domain" description="G-patch" evidence="3">
    <location>
        <begin position="145"/>
        <end position="165"/>
    </location>
</feature>
<dbReference type="GO" id="GO:0005634">
    <property type="term" value="C:nucleus"/>
    <property type="evidence" value="ECO:0007669"/>
    <property type="project" value="TreeGrafter"/>
</dbReference>
<feature type="region of interest" description="Disordered" evidence="2">
    <location>
        <begin position="566"/>
        <end position="591"/>
    </location>
</feature>
<sequence length="710" mass="80615">MSTDDDDDDEYIIHGKLLDPIHEDEVVKRKDAEQQFVKDENGRRRFHGAFTGGFSAGFYNTVGSLEGWTPSTFKSSRDSKSKLKSQNAYDFMDEEDKKDLGIDESSLKIKAEYSDHSSRKRQLPIVNTGPIPGKPVLGEILKPIKDTWGVELLKSMGWKPGQGVGPQLTQQEKLRAKKELKNVGMKFSIDTKYGDDDDDDEVNELLNNIKVSPFEYESIAIKPKFDTFGLGYEGLKTTNVSVKSENKYSKLTVGGKSIHGQAFGVGAYEDDDDDIYAAEDMSNYDFSLEEKSQKSKNKSKINNLNPECIDGFVEDESKHGLFEDLPPPVQIPPEWRPRGMFDRIVGQCPPDFYSQPLNSTNTSYTNVNTRQREMKKPEPPPPVEQFIKKEVPSLLSDIISDRFTRAELPDDSTNALIPVVRTTDPTLERLKNYASKQMYGFWTRKTEPWVPEKLLCKRFNIPVPKQSMMNYTEDGKKHGECSLFNSLEFPTYESLSTSENKIPNSLPLAINNVITDNDKPLKLNESIMKTISDEVESQKPSVDFFKDIFLDDSDDETLIVQNSLKSEEVSTNSNEKELRSTNTSIKKENTVESNVQSSTTFNLFPPKGIFANLDFGDLFDTPNKNSKNENEHSSKNQSDNLNKLYGPILPVQRNLNSSLVNIKVENSFVDDDWVEKSESPTNISNNKNKHSKHKKHKHKHKSKKKSHKHK</sequence>
<protein>
    <submittedName>
        <fullName evidence="4">G patch domain-containing protein 1</fullName>
    </submittedName>
</protein>
<dbReference type="GO" id="GO:0006397">
    <property type="term" value="P:mRNA processing"/>
    <property type="evidence" value="ECO:0007669"/>
    <property type="project" value="InterPro"/>
</dbReference>
<accession>A0A2S2NLS8</accession>
<feature type="compositionally biased region" description="Basic residues" evidence="2">
    <location>
        <begin position="687"/>
        <end position="710"/>
    </location>
</feature>
<feature type="compositionally biased region" description="Basic and acidic residues" evidence="2">
    <location>
        <begin position="574"/>
        <end position="590"/>
    </location>
</feature>
<feature type="region of interest" description="Disordered" evidence="2">
    <location>
        <begin position="621"/>
        <end position="643"/>
    </location>
</feature>
<evidence type="ECO:0000256" key="1">
    <source>
        <dbReference type="ARBA" id="ARBA00008600"/>
    </source>
</evidence>
<dbReference type="InterPro" id="IPR011666">
    <property type="entry name" value="DUF1604"/>
</dbReference>
<dbReference type="Pfam" id="PF01585">
    <property type="entry name" value="G-patch"/>
    <property type="match status" value="1"/>
</dbReference>
<dbReference type="Pfam" id="PF07713">
    <property type="entry name" value="DUF1604"/>
    <property type="match status" value="1"/>
</dbReference>
<proteinExistence type="inferred from homology"/>
<gene>
    <name evidence="4" type="ORF">g.60632</name>
</gene>
<organism evidence="4">
    <name type="scientific">Schizaphis graminum</name>
    <name type="common">Green bug aphid</name>
    <dbReference type="NCBI Taxonomy" id="13262"/>
    <lineage>
        <taxon>Eukaryota</taxon>
        <taxon>Metazoa</taxon>
        <taxon>Ecdysozoa</taxon>
        <taxon>Arthropoda</taxon>
        <taxon>Hexapoda</taxon>
        <taxon>Insecta</taxon>
        <taxon>Pterygota</taxon>
        <taxon>Neoptera</taxon>
        <taxon>Paraneoptera</taxon>
        <taxon>Hemiptera</taxon>
        <taxon>Sternorrhyncha</taxon>
        <taxon>Aphidomorpha</taxon>
        <taxon>Aphidoidea</taxon>
        <taxon>Aphididae</taxon>
        <taxon>Aphidini</taxon>
        <taxon>Schizaphis</taxon>
    </lineage>
</organism>
<evidence type="ECO:0000256" key="2">
    <source>
        <dbReference type="SAM" id="MobiDB-lite"/>
    </source>
</evidence>